<evidence type="ECO:0000256" key="8">
    <source>
        <dbReference type="ARBA" id="ARBA00022679"/>
    </source>
</evidence>
<evidence type="ECO:0000256" key="18">
    <source>
        <dbReference type="ARBA" id="ARBA00023016"/>
    </source>
</evidence>
<dbReference type="Pfam" id="PF00512">
    <property type="entry name" value="HisKA"/>
    <property type="match status" value="1"/>
</dbReference>
<keyword evidence="17" id="KW-0902">Two-component regulatory system</keyword>
<dbReference type="SUPFAM" id="SSF158472">
    <property type="entry name" value="HAMP domain-like"/>
    <property type="match status" value="1"/>
</dbReference>
<gene>
    <name evidence="26" type="ORF">GCM10009682_05350</name>
</gene>
<dbReference type="Pfam" id="PF00672">
    <property type="entry name" value="HAMP"/>
    <property type="match status" value="1"/>
</dbReference>
<keyword evidence="20" id="KW-0464">Manganese</keyword>
<keyword evidence="11" id="KW-0418">Kinase</keyword>
<dbReference type="InterPro" id="IPR005467">
    <property type="entry name" value="His_kinase_dom"/>
</dbReference>
<keyword evidence="6" id="KW-1003">Cell membrane</keyword>
<proteinExistence type="predicted"/>
<comment type="caution">
    <text evidence="26">The sequence shown here is derived from an EMBL/GenBank/DDBJ whole genome shotgun (WGS) entry which is preliminary data.</text>
</comment>
<evidence type="ECO:0000256" key="22">
    <source>
        <dbReference type="ARBA" id="ARBA00041776"/>
    </source>
</evidence>
<evidence type="ECO:0000313" key="26">
    <source>
        <dbReference type="EMBL" id="GAA1786192.1"/>
    </source>
</evidence>
<evidence type="ECO:0000256" key="7">
    <source>
        <dbReference type="ARBA" id="ARBA00022553"/>
    </source>
</evidence>
<evidence type="ECO:0000313" key="27">
    <source>
        <dbReference type="Proteomes" id="UP001500218"/>
    </source>
</evidence>
<dbReference type="InterPro" id="IPR003594">
    <property type="entry name" value="HATPase_dom"/>
</dbReference>
<keyword evidence="13 26" id="KW-0067">ATP-binding</keyword>
<dbReference type="EMBL" id="BAAALT010000009">
    <property type="protein sequence ID" value="GAA1786192.1"/>
    <property type="molecule type" value="Genomic_DNA"/>
</dbReference>
<comment type="cofactor">
    <cofactor evidence="2">
        <name>Mn(2+)</name>
        <dbReference type="ChEBI" id="CHEBI:29035"/>
    </cofactor>
</comment>
<sequence length="369" mass="38789">MTTSTGTRFVPNWLVRLLAALPRPLDPVRSIKLKLGILLVSSGAAGLSYFWLQFGGIPPVTSAIAIGLALATSQVLAHGMTQPLRDMTAAARAMARGDYSRRVRATSRDEVGELAKAFNQMAADLDTADRQRREMIANVSHELRTPISALQAVLENLVDGVAAADPATLRTALAQTERLGRLVTELLDLSRIDAGAQPLKLAVLDVAPLLADVVAEADVMASASGRDVQVDAFTRHDAATIVADRERLCQVLVNLLDNATRHSPAGGVVTVTAYRTDEGVTIDVCDEGPGIAPADRARIFERFTRGERATGGGTGLGLAIARWAMDLHGGTIAAVDPPGGRGCCVRLTLPDGAGTRAAGADTRTGHPTD</sequence>
<evidence type="ECO:0000256" key="21">
    <source>
        <dbReference type="ARBA" id="ARBA00040454"/>
    </source>
</evidence>
<reference evidence="26 27" key="1">
    <citation type="journal article" date="2019" name="Int. J. Syst. Evol. Microbiol.">
        <title>The Global Catalogue of Microorganisms (GCM) 10K type strain sequencing project: providing services to taxonomists for standard genome sequencing and annotation.</title>
        <authorList>
            <consortium name="The Broad Institute Genomics Platform"/>
            <consortium name="The Broad Institute Genome Sequencing Center for Infectious Disease"/>
            <person name="Wu L."/>
            <person name="Ma J."/>
        </authorList>
    </citation>
    <scope>NUCLEOTIDE SEQUENCE [LARGE SCALE GENOMIC DNA]</scope>
    <source>
        <strain evidence="26 27">JCM 13250</strain>
    </source>
</reference>
<organism evidence="26 27">
    <name type="scientific">Luedemannella flava</name>
    <dbReference type="NCBI Taxonomy" id="349316"/>
    <lineage>
        <taxon>Bacteria</taxon>
        <taxon>Bacillati</taxon>
        <taxon>Actinomycetota</taxon>
        <taxon>Actinomycetes</taxon>
        <taxon>Micromonosporales</taxon>
        <taxon>Micromonosporaceae</taxon>
        <taxon>Luedemannella</taxon>
    </lineage>
</organism>
<dbReference type="InterPro" id="IPR004358">
    <property type="entry name" value="Sig_transdc_His_kin-like_C"/>
</dbReference>
<dbReference type="InterPro" id="IPR003661">
    <property type="entry name" value="HisK_dim/P_dom"/>
</dbReference>
<dbReference type="Gene3D" id="6.10.340.10">
    <property type="match status" value="1"/>
</dbReference>
<dbReference type="Gene3D" id="3.30.565.10">
    <property type="entry name" value="Histidine kinase-like ATPase, C-terminal domain"/>
    <property type="match status" value="1"/>
</dbReference>
<evidence type="ECO:0000256" key="10">
    <source>
        <dbReference type="ARBA" id="ARBA00022741"/>
    </source>
</evidence>
<evidence type="ECO:0000256" key="12">
    <source>
        <dbReference type="ARBA" id="ARBA00022801"/>
    </source>
</evidence>
<keyword evidence="12" id="KW-0378">Hydrolase</keyword>
<dbReference type="InterPro" id="IPR050980">
    <property type="entry name" value="2C_sensor_his_kinase"/>
</dbReference>
<keyword evidence="14" id="KW-0460">Magnesium</keyword>
<evidence type="ECO:0000259" key="25">
    <source>
        <dbReference type="PROSITE" id="PS50885"/>
    </source>
</evidence>
<feature type="domain" description="Histidine kinase" evidence="24">
    <location>
        <begin position="138"/>
        <end position="353"/>
    </location>
</feature>
<comment type="catalytic activity">
    <reaction evidence="1">
        <text>ATP + protein L-histidine = ADP + protein N-phospho-L-histidine.</text>
        <dbReference type="EC" id="2.7.13.3"/>
    </reaction>
</comment>
<comment type="cofactor">
    <cofactor evidence="3">
        <name>Mg(2+)</name>
        <dbReference type="ChEBI" id="CHEBI:18420"/>
    </cofactor>
</comment>
<keyword evidence="10" id="KW-0547">Nucleotide-binding</keyword>
<feature type="domain" description="HAMP" evidence="25">
    <location>
        <begin position="78"/>
        <end position="130"/>
    </location>
</feature>
<evidence type="ECO:0000256" key="13">
    <source>
        <dbReference type="ARBA" id="ARBA00022840"/>
    </source>
</evidence>
<evidence type="ECO:0000256" key="23">
    <source>
        <dbReference type="SAM" id="Phobius"/>
    </source>
</evidence>
<dbReference type="PROSITE" id="PS50109">
    <property type="entry name" value="HIS_KIN"/>
    <property type="match status" value="1"/>
</dbReference>
<dbReference type="PANTHER" id="PTHR44936">
    <property type="entry name" value="SENSOR PROTEIN CREC"/>
    <property type="match status" value="1"/>
</dbReference>
<dbReference type="EC" id="2.7.13.3" evidence="5"/>
<dbReference type="GO" id="GO:0005524">
    <property type="term" value="F:ATP binding"/>
    <property type="evidence" value="ECO:0007669"/>
    <property type="project" value="UniProtKB-KW"/>
</dbReference>
<protein>
    <recommendedName>
        <fullName evidence="21">Signal transduction histidine-protein kinase/phosphatase MprB</fullName>
        <ecNumber evidence="5">2.7.13.3</ecNumber>
    </recommendedName>
    <alternativeName>
        <fullName evidence="22">Mycobacterial persistence regulator B</fullName>
    </alternativeName>
</protein>
<evidence type="ECO:0000256" key="6">
    <source>
        <dbReference type="ARBA" id="ARBA00022475"/>
    </source>
</evidence>
<evidence type="ECO:0000256" key="3">
    <source>
        <dbReference type="ARBA" id="ARBA00001946"/>
    </source>
</evidence>
<evidence type="ECO:0000256" key="15">
    <source>
        <dbReference type="ARBA" id="ARBA00022912"/>
    </source>
</evidence>
<keyword evidence="16 23" id="KW-1133">Transmembrane helix</keyword>
<evidence type="ECO:0000256" key="4">
    <source>
        <dbReference type="ARBA" id="ARBA00004651"/>
    </source>
</evidence>
<evidence type="ECO:0000256" key="11">
    <source>
        <dbReference type="ARBA" id="ARBA00022777"/>
    </source>
</evidence>
<dbReference type="SMART" id="SM00387">
    <property type="entry name" value="HATPase_c"/>
    <property type="match status" value="1"/>
</dbReference>
<evidence type="ECO:0000256" key="9">
    <source>
        <dbReference type="ARBA" id="ARBA00022692"/>
    </source>
</evidence>
<keyword evidence="15" id="KW-0904">Protein phosphatase</keyword>
<dbReference type="CDD" id="cd06225">
    <property type="entry name" value="HAMP"/>
    <property type="match status" value="1"/>
</dbReference>
<dbReference type="SUPFAM" id="SSF47384">
    <property type="entry name" value="Homodimeric domain of signal transducing histidine kinase"/>
    <property type="match status" value="1"/>
</dbReference>
<dbReference type="PROSITE" id="PS50885">
    <property type="entry name" value="HAMP"/>
    <property type="match status" value="1"/>
</dbReference>
<accession>A0ABN2LEQ7</accession>
<dbReference type="SUPFAM" id="SSF55874">
    <property type="entry name" value="ATPase domain of HSP90 chaperone/DNA topoisomerase II/histidine kinase"/>
    <property type="match status" value="1"/>
</dbReference>
<keyword evidence="23" id="KW-0472">Membrane</keyword>
<dbReference type="PANTHER" id="PTHR44936:SF9">
    <property type="entry name" value="SENSOR PROTEIN CREC"/>
    <property type="match status" value="1"/>
</dbReference>
<dbReference type="PRINTS" id="PR00344">
    <property type="entry name" value="BCTRLSENSOR"/>
</dbReference>
<evidence type="ECO:0000256" key="2">
    <source>
        <dbReference type="ARBA" id="ARBA00001936"/>
    </source>
</evidence>
<evidence type="ECO:0000256" key="16">
    <source>
        <dbReference type="ARBA" id="ARBA00022989"/>
    </source>
</evidence>
<dbReference type="Pfam" id="PF02518">
    <property type="entry name" value="HATPase_c"/>
    <property type="match status" value="1"/>
</dbReference>
<name>A0ABN2LEQ7_9ACTN</name>
<dbReference type="SMART" id="SM00304">
    <property type="entry name" value="HAMP"/>
    <property type="match status" value="1"/>
</dbReference>
<dbReference type="InterPro" id="IPR036097">
    <property type="entry name" value="HisK_dim/P_sf"/>
</dbReference>
<evidence type="ECO:0000256" key="19">
    <source>
        <dbReference type="ARBA" id="ARBA00023026"/>
    </source>
</evidence>
<feature type="transmembrane region" description="Helical" evidence="23">
    <location>
        <begin position="33"/>
        <end position="51"/>
    </location>
</feature>
<evidence type="ECO:0000256" key="20">
    <source>
        <dbReference type="ARBA" id="ARBA00023211"/>
    </source>
</evidence>
<evidence type="ECO:0000256" key="14">
    <source>
        <dbReference type="ARBA" id="ARBA00022842"/>
    </source>
</evidence>
<dbReference type="InterPro" id="IPR036890">
    <property type="entry name" value="HATPase_C_sf"/>
</dbReference>
<evidence type="ECO:0000256" key="5">
    <source>
        <dbReference type="ARBA" id="ARBA00012438"/>
    </source>
</evidence>
<dbReference type="Gene3D" id="1.10.287.130">
    <property type="match status" value="1"/>
</dbReference>
<keyword evidence="7" id="KW-0597">Phosphoprotein</keyword>
<keyword evidence="9 23" id="KW-0812">Transmembrane</keyword>
<dbReference type="RefSeq" id="WP_344125808.1">
    <property type="nucleotide sequence ID" value="NZ_BAAALT010000009.1"/>
</dbReference>
<dbReference type="CDD" id="cd00075">
    <property type="entry name" value="HATPase"/>
    <property type="match status" value="1"/>
</dbReference>
<keyword evidence="8" id="KW-0808">Transferase</keyword>
<evidence type="ECO:0000256" key="17">
    <source>
        <dbReference type="ARBA" id="ARBA00023012"/>
    </source>
</evidence>
<dbReference type="Proteomes" id="UP001500218">
    <property type="component" value="Unassembled WGS sequence"/>
</dbReference>
<dbReference type="SMART" id="SM00388">
    <property type="entry name" value="HisKA"/>
    <property type="match status" value="1"/>
</dbReference>
<keyword evidence="19" id="KW-0843">Virulence</keyword>
<comment type="subcellular location">
    <subcellularLocation>
        <location evidence="4">Cell membrane</location>
        <topology evidence="4">Multi-pass membrane protein</topology>
    </subcellularLocation>
</comment>
<evidence type="ECO:0000259" key="24">
    <source>
        <dbReference type="PROSITE" id="PS50109"/>
    </source>
</evidence>
<evidence type="ECO:0000256" key="1">
    <source>
        <dbReference type="ARBA" id="ARBA00000085"/>
    </source>
</evidence>
<keyword evidence="27" id="KW-1185">Reference proteome</keyword>
<dbReference type="CDD" id="cd00082">
    <property type="entry name" value="HisKA"/>
    <property type="match status" value="1"/>
</dbReference>
<dbReference type="InterPro" id="IPR003660">
    <property type="entry name" value="HAMP_dom"/>
</dbReference>
<keyword evidence="18" id="KW-0346">Stress response</keyword>